<dbReference type="Proteomes" id="UP001150603">
    <property type="component" value="Unassembled WGS sequence"/>
</dbReference>
<evidence type="ECO:0000313" key="2">
    <source>
        <dbReference type="Proteomes" id="UP001150603"/>
    </source>
</evidence>
<reference evidence="1" key="1">
    <citation type="submission" date="2022-07" db="EMBL/GenBank/DDBJ databases">
        <title>Phylogenomic reconstructions and comparative analyses of Kickxellomycotina fungi.</title>
        <authorList>
            <person name="Reynolds N.K."/>
            <person name="Stajich J.E."/>
            <person name="Barry K."/>
            <person name="Grigoriev I.V."/>
            <person name="Crous P."/>
            <person name="Smith M.E."/>
        </authorList>
    </citation>
    <scope>NUCLEOTIDE SEQUENCE</scope>
    <source>
        <strain evidence="1">NRRL 5244</strain>
    </source>
</reference>
<organism evidence="1 2">
    <name type="scientific">Linderina macrospora</name>
    <dbReference type="NCBI Taxonomy" id="4868"/>
    <lineage>
        <taxon>Eukaryota</taxon>
        <taxon>Fungi</taxon>
        <taxon>Fungi incertae sedis</taxon>
        <taxon>Zoopagomycota</taxon>
        <taxon>Kickxellomycotina</taxon>
        <taxon>Kickxellomycetes</taxon>
        <taxon>Kickxellales</taxon>
        <taxon>Kickxellaceae</taxon>
        <taxon>Linderina</taxon>
    </lineage>
</organism>
<protein>
    <submittedName>
        <fullName evidence="1">Uncharacterized protein</fullName>
    </submittedName>
</protein>
<keyword evidence="2" id="KW-1185">Reference proteome</keyword>
<comment type="caution">
    <text evidence="1">The sequence shown here is derived from an EMBL/GenBank/DDBJ whole genome shotgun (WGS) entry which is preliminary data.</text>
</comment>
<name>A0ACC1JHF9_9FUNG</name>
<dbReference type="EMBL" id="JANBPW010000030">
    <property type="protein sequence ID" value="KAJ1951303.1"/>
    <property type="molecule type" value="Genomic_DNA"/>
</dbReference>
<gene>
    <name evidence="1" type="ORF">FBU59_000241</name>
</gene>
<evidence type="ECO:0000313" key="1">
    <source>
        <dbReference type="EMBL" id="KAJ1951303.1"/>
    </source>
</evidence>
<sequence length="387" mass="38968">MNLFGSFTNDTSGGSATGNSLADLTIDQLPGTTTDFDNDLSGFGVDLSALELTSTSTATGGIAGMDLSAIQLLQLDDTGTGATGQPAAAGDPSQLMAQLLGGTTQASVAGGVQQQGLGLAIGQPEAPAVAARQQQQQQATKSRASSQSSEDMDIPLAQLAMRQSRPAAPAASSAAAQMASSPGAALGIGLAAPIAPQITNMPAAAIPASSPSIAASVPGSTPFIERGTTGVESTVLLSKTDKNAPVNANLKLELQSPDTAAIEAPLDELEEIEAKLCSLLGTAATAIRMLAEPKEVGEFGDDLLNSGNTARIEPSVDSFMRTVAEVHAGLRHQHARLVERGISIKPTAVFASDTAGAEADLMVWTDAARVLAGALDSALALQASGSQ</sequence>
<proteinExistence type="predicted"/>
<accession>A0ACC1JHF9</accession>